<dbReference type="PaxDb" id="4113-PGSC0003DMT400094007"/>
<feature type="domain" description="DUF3444" evidence="2">
    <location>
        <begin position="1"/>
        <end position="167"/>
    </location>
</feature>
<dbReference type="InterPro" id="IPR024593">
    <property type="entry name" value="DUF3444"/>
</dbReference>
<dbReference type="PANTHER" id="PTHR45089">
    <property type="entry name" value="DNAJ HEAT SHOCK AMINO-TERMINAL DOMAIN PROTEIN-RELATED"/>
    <property type="match status" value="1"/>
</dbReference>
<protein>
    <recommendedName>
        <fullName evidence="2">DUF3444 domain-containing protein</fullName>
    </recommendedName>
</protein>
<sequence length="285" mass="32497">MPRFYAIIRKILSLAFKLCITLLELEPLSEDETKWLFEEFLASCSRYRLGTSEAIKDLPMFSHLACSMNGNNCYAIKIFPLEGETWPLSKDWDMNCYPHLGSNKNFNYEFIEVLSNYVDSIGVHVAYLFKAKGFACLFHRAGDPFLVPTKDMFRFYHRIPSMKMIGMERYDVPEGSFELNPSSLTTDQVGISSSSIDQRATTHLMDSINFAENCVSSVPNQVRPEPEFYRFGVEGSFELDLASLPTYQVDISASSIDQREPSNFMDYVNSAENWIASVPNKVPEP</sequence>
<reference evidence="3" key="2">
    <citation type="submission" date="2015-06" db="UniProtKB">
        <authorList>
            <consortium name="EnsemblPlants"/>
        </authorList>
    </citation>
    <scope>IDENTIFICATION</scope>
    <source>
        <strain evidence="3">DM1-3 516 R44</strain>
    </source>
</reference>
<reference evidence="4" key="1">
    <citation type="journal article" date="2011" name="Nature">
        <title>Genome sequence and analysis of the tuber crop potato.</title>
        <authorList>
            <consortium name="The Potato Genome Sequencing Consortium"/>
        </authorList>
    </citation>
    <scope>NUCLEOTIDE SEQUENCE [LARGE SCALE GENOMIC DNA]</scope>
    <source>
        <strain evidence="4">cv. DM1-3 516 R44</strain>
    </source>
</reference>
<dbReference type="EnsemblPlants" id="PGSC0003DMT400094007">
    <property type="protein sequence ID" value="PGSC0003DMT400094007"/>
    <property type="gene ID" value="PGSC0003DMG400043578"/>
</dbReference>
<evidence type="ECO:0000313" key="4">
    <source>
        <dbReference type="Proteomes" id="UP000011115"/>
    </source>
</evidence>
<keyword evidence="4" id="KW-1185">Reference proteome</keyword>
<dbReference type="Gramene" id="PGSC0003DMT400094007">
    <property type="protein sequence ID" value="PGSC0003DMT400094007"/>
    <property type="gene ID" value="PGSC0003DMG400043578"/>
</dbReference>
<dbReference type="HOGENOM" id="CLU_004676_3_1_1"/>
<evidence type="ECO:0000259" key="2">
    <source>
        <dbReference type="Pfam" id="PF11926"/>
    </source>
</evidence>
<dbReference type="PANTHER" id="PTHR45089:SF24">
    <property type="entry name" value="DNAJ HEAT SHOCK N-TERMINAL DOMAIN-CONTAINING PROTEIN"/>
    <property type="match status" value="1"/>
</dbReference>
<feature type="signal peptide" evidence="1">
    <location>
        <begin position="1"/>
        <end position="21"/>
    </location>
</feature>
<evidence type="ECO:0000256" key="1">
    <source>
        <dbReference type="SAM" id="SignalP"/>
    </source>
</evidence>
<evidence type="ECO:0000313" key="3">
    <source>
        <dbReference type="EnsemblPlants" id="PGSC0003DMT400094007"/>
    </source>
</evidence>
<keyword evidence="1" id="KW-0732">Signal</keyword>
<organism evidence="3 4">
    <name type="scientific">Solanum tuberosum</name>
    <name type="common">Potato</name>
    <dbReference type="NCBI Taxonomy" id="4113"/>
    <lineage>
        <taxon>Eukaryota</taxon>
        <taxon>Viridiplantae</taxon>
        <taxon>Streptophyta</taxon>
        <taxon>Embryophyta</taxon>
        <taxon>Tracheophyta</taxon>
        <taxon>Spermatophyta</taxon>
        <taxon>Magnoliopsida</taxon>
        <taxon>eudicotyledons</taxon>
        <taxon>Gunneridae</taxon>
        <taxon>Pentapetalae</taxon>
        <taxon>asterids</taxon>
        <taxon>lamiids</taxon>
        <taxon>Solanales</taxon>
        <taxon>Solanaceae</taxon>
        <taxon>Solanoideae</taxon>
        <taxon>Solaneae</taxon>
        <taxon>Solanum</taxon>
    </lineage>
</organism>
<dbReference type="Proteomes" id="UP000011115">
    <property type="component" value="Unassembled WGS sequence"/>
</dbReference>
<proteinExistence type="predicted"/>
<dbReference type="STRING" id="4113.M1DT67"/>
<dbReference type="InParanoid" id="M1DT67"/>
<dbReference type="OMA" id="IGMERYD"/>
<feature type="chain" id="PRO_5004013802" description="DUF3444 domain-containing protein" evidence="1">
    <location>
        <begin position="22"/>
        <end position="285"/>
    </location>
</feature>
<dbReference type="AlphaFoldDB" id="M1DT67"/>
<dbReference type="Pfam" id="PF11926">
    <property type="entry name" value="DUF3444"/>
    <property type="match status" value="1"/>
</dbReference>
<accession>M1DT67</accession>
<dbReference type="eggNOG" id="ENOG502QS8C">
    <property type="taxonomic scope" value="Eukaryota"/>
</dbReference>
<name>M1DT67_SOLTU</name>